<keyword evidence="7 14" id="KW-0479">Metal-binding</keyword>
<dbReference type="InterPro" id="IPR012828">
    <property type="entry name" value="PFKA_ATP_prok"/>
</dbReference>
<dbReference type="eggNOG" id="COG0205">
    <property type="taxonomic scope" value="Bacteria"/>
</dbReference>
<dbReference type="GO" id="GO:0046872">
    <property type="term" value="F:metal ion binding"/>
    <property type="evidence" value="ECO:0007669"/>
    <property type="project" value="UniProtKB-KW"/>
</dbReference>
<dbReference type="GO" id="GO:0042802">
    <property type="term" value="F:identical protein binding"/>
    <property type="evidence" value="ECO:0007669"/>
    <property type="project" value="TreeGrafter"/>
</dbReference>
<evidence type="ECO:0000256" key="9">
    <source>
        <dbReference type="ARBA" id="ARBA00022777"/>
    </source>
</evidence>
<feature type="binding site" evidence="14">
    <location>
        <begin position="96"/>
        <end position="97"/>
    </location>
    <ligand>
        <name>ATP</name>
        <dbReference type="ChEBI" id="CHEBI:30616"/>
    </ligand>
</feature>
<dbReference type="Gene3D" id="3.40.50.460">
    <property type="entry name" value="Phosphofructokinase domain"/>
    <property type="match status" value="1"/>
</dbReference>
<dbReference type="InterPro" id="IPR015912">
    <property type="entry name" value="Phosphofructokinase_CS"/>
</dbReference>
<name>B4S7R6_PROA2</name>
<dbReference type="PRINTS" id="PR00476">
    <property type="entry name" value="PHFRCTKINASE"/>
</dbReference>
<dbReference type="GO" id="GO:0006002">
    <property type="term" value="P:fructose 6-phosphate metabolic process"/>
    <property type="evidence" value="ECO:0007669"/>
    <property type="project" value="UniProtKB-UniRule"/>
</dbReference>
<comment type="similarity">
    <text evidence="14">Belongs to the phosphofructokinase type A (PFKA) family. ATP-dependent PFK group I subfamily. Prokaryotic clade 'B1' sub-subfamily.</text>
</comment>
<feature type="binding site" evidence="14">
    <location>
        <position position="187"/>
    </location>
    <ligand>
        <name>substrate</name>
        <note>ligand shared between dimeric partners</note>
    </ligand>
</feature>
<protein>
    <recommendedName>
        <fullName evidence="14">ATP-dependent 6-phosphofructokinase</fullName>
        <shortName evidence="14">ATP-PFK</shortName>
        <shortName evidence="14">Phosphofructokinase</shortName>
        <ecNumber evidence="14">2.7.1.11</ecNumber>
    </recommendedName>
    <alternativeName>
        <fullName evidence="14">Phosphohexokinase</fullName>
    </alternativeName>
</protein>
<dbReference type="GO" id="GO:0048029">
    <property type="term" value="F:monosaccharide binding"/>
    <property type="evidence" value="ECO:0007669"/>
    <property type="project" value="TreeGrafter"/>
</dbReference>
<evidence type="ECO:0000256" key="7">
    <source>
        <dbReference type="ARBA" id="ARBA00022723"/>
    </source>
</evidence>
<evidence type="ECO:0000256" key="13">
    <source>
        <dbReference type="ARBA" id="ARBA00048070"/>
    </source>
</evidence>
<feature type="binding site" description="in other chain" evidence="14">
    <location>
        <position position="179"/>
    </location>
    <ligand>
        <name>ADP</name>
        <dbReference type="ChEBI" id="CHEBI:456216"/>
        <note>allosteric activator; ligand shared between dimeric partners</note>
    </ligand>
</feature>
<dbReference type="EMBL" id="CP001108">
    <property type="protein sequence ID" value="ACF46103.1"/>
    <property type="molecule type" value="Genomic_DNA"/>
</dbReference>
<dbReference type="GO" id="GO:0003872">
    <property type="term" value="F:6-phosphofructokinase activity"/>
    <property type="evidence" value="ECO:0007669"/>
    <property type="project" value="UniProtKB-UniRule"/>
</dbReference>
<proteinExistence type="inferred from homology"/>
<organism evidence="16 17">
    <name type="scientific">Prosthecochloris aestuarii (strain DSM 271 / SK 413)</name>
    <dbReference type="NCBI Taxonomy" id="290512"/>
    <lineage>
        <taxon>Bacteria</taxon>
        <taxon>Pseudomonadati</taxon>
        <taxon>Chlorobiota</taxon>
        <taxon>Chlorobiia</taxon>
        <taxon>Chlorobiales</taxon>
        <taxon>Chlorobiaceae</taxon>
        <taxon>Prosthecochloris</taxon>
    </lineage>
</organism>
<dbReference type="HOGENOM" id="CLU_020655_0_1_10"/>
<dbReference type="PANTHER" id="PTHR13697:SF4">
    <property type="entry name" value="ATP-DEPENDENT 6-PHOSPHOFRUCTOKINASE"/>
    <property type="match status" value="1"/>
</dbReference>
<dbReference type="InterPro" id="IPR012003">
    <property type="entry name" value="ATP_PFK_prok-type"/>
</dbReference>
<dbReference type="GO" id="GO:0061621">
    <property type="term" value="P:canonical glycolysis"/>
    <property type="evidence" value="ECO:0007669"/>
    <property type="project" value="TreeGrafter"/>
</dbReference>
<comment type="function">
    <text evidence="14">Catalyzes the phosphorylation of D-fructose 6-phosphate to fructose 1,6-bisphosphate by ATP, the first committing step of glycolysis.</text>
</comment>
<feature type="binding site" evidence="14">
    <location>
        <begin position="126"/>
        <end position="129"/>
    </location>
    <ligand>
        <name>ATP</name>
        <dbReference type="ChEBI" id="CHEBI:30616"/>
    </ligand>
</feature>
<dbReference type="FunFam" id="3.40.50.450:FF:000001">
    <property type="entry name" value="ATP-dependent 6-phosphofructokinase"/>
    <property type="match status" value="1"/>
</dbReference>
<dbReference type="STRING" id="290512.Paes_1068"/>
<evidence type="ECO:0000256" key="14">
    <source>
        <dbReference type="HAMAP-Rule" id="MF_00339"/>
    </source>
</evidence>
<dbReference type="GO" id="GO:0070095">
    <property type="term" value="F:fructose-6-phosphate binding"/>
    <property type="evidence" value="ECO:0007669"/>
    <property type="project" value="TreeGrafter"/>
</dbReference>
<keyword evidence="6 14" id="KW-0808">Transferase</keyword>
<dbReference type="Pfam" id="PF00365">
    <property type="entry name" value="PFK"/>
    <property type="match status" value="1"/>
</dbReference>
<comment type="catalytic activity">
    <reaction evidence="13 14">
        <text>beta-D-fructose 6-phosphate + ATP = beta-D-fructose 1,6-bisphosphate + ADP + H(+)</text>
        <dbReference type="Rhea" id="RHEA:16109"/>
        <dbReference type="ChEBI" id="CHEBI:15378"/>
        <dbReference type="ChEBI" id="CHEBI:30616"/>
        <dbReference type="ChEBI" id="CHEBI:32966"/>
        <dbReference type="ChEBI" id="CHEBI:57634"/>
        <dbReference type="ChEBI" id="CHEBI:456216"/>
        <dbReference type="EC" id="2.7.1.11"/>
    </reaction>
</comment>
<dbReference type="InterPro" id="IPR000023">
    <property type="entry name" value="Phosphofructokinase_dom"/>
</dbReference>
<comment type="cofactor">
    <cofactor evidence="1 14">
        <name>Mg(2+)</name>
        <dbReference type="ChEBI" id="CHEBI:18420"/>
    </cofactor>
</comment>
<dbReference type="KEGG" id="paa:Paes_1068"/>
<comment type="subunit">
    <text evidence="14">Homotetramer.</text>
</comment>
<feature type="binding site" evidence="14">
    <location>
        <position position="35"/>
    </location>
    <ligand>
        <name>ATP</name>
        <dbReference type="ChEBI" id="CHEBI:30616"/>
    </ligand>
</feature>
<feature type="binding site" description="in other chain" evidence="14">
    <location>
        <begin position="194"/>
        <end position="196"/>
    </location>
    <ligand>
        <name>substrate</name>
        <note>ligand shared between dimeric partners</note>
    </ligand>
</feature>
<feature type="binding site" evidence="14">
    <location>
        <begin position="45"/>
        <end position="49"/>
    </location>
    <ligand>
        <name>ADP</name>
        <dbReference type="ChEBI" id="CHEBI:456216"/>
        <note>allosteric activator; ligand shared between dimeric partners</note>
    </ligand>
</feature>
<evidence type="ECO:0000256" key="4">
    <source>
        <dbReference type="ARBA" id="ARBA00022490"/>
    </source>
</evidence>
<feature type="binding site" description="in other chain" evidence="14">
    <location>
        <begin position="277"/>
        <end position="280"/>
    </location>
    <ligand>
        <name>substrate</name>
        <note>ligand shared between dimeric partners</note>
    </ligand>
</feature>
<evidence type="ECO:0000256" key="5">
    <source>
        <dbReference type="ARBA" id="ARBA00022533"/>
    </source>
</evidence>
<comment type="subcellular location">
    <subcellularLocation>
        <location evidence="2 14">Cytoplasm</location>
    </subcellularLocation>
</comment>
<dbReference type="Proteomes" id="UP000002725">
    <property type="component" value="Chromosome"/>
</dbReference>
<feature type="binding site" description="in other chain" evidence="14">
    <location>
        <position position="247"/>
    </location>
    <ligand>
        <name>substrate</name>
        <note>ligand shared between dimeric partners</note>
    </ligand>
</feature>
<feature type="domain" description="Phosphofructokinase" evidence="15">
    <location>
        <begin position="27"/>
        <end position="303"/>
    </location>
</feature>
<evidence type="ECO:0000256" key="8">
    <source>
        <dbReference type="ARBA" id="ARBA00022741"/>
    </source>
</evidence>
<feature type="binding site" description="in other chain" evidence="14">
    <location>
        <position position="236"/>
    </location>
    <ligand>
        <name>ADP</name>
        <dbReference type="ChEBI" id="CHEBI:456216"/>
        <note>allosteric activator; ligand shared between dimeric partners</note>
    </ligand>
</feature>
<evidence type="ECO:0000259" key="15">
    <source>
        <dbReference type="Pfam" id="PF00365"/>
    </source>
</evidence>
<evidence type="ECO:0000256" key="3">
    <source>
        <dbReference type="ARBA" id="ARBA00004679"/>
    </source>
</evidence>
<dbReference type="AlphaFoldDB" id="B4S7R6"/>
<evidence type="ECO:0000256" key="6">
    <source>
        <dbReference type="ARBA" id="ARBA00022679"/>
    </source>
</evidence>
<evidence type="ECO:0000313" key="16">
    <source>
        <dbReference type="EMBL" id="ACF46103.1"/>
    </source>
</evidence>
<evidence type="ECO:0000313" key="17">
    <source>
        <dbReference type="Proteomes" id="UP000002725"/>
    </source>
</evidence>
<dbReference type="GO" id="GO:0005524">
    <property type="term" value="F:ATP binding"/>
    <property type="evidence" value="ECO:0007669"/>
    <property type="project" value="UniProtKB-UniRule"/>
</dbReference>
<dbReference type="NCBIfam" id="TIGR02482">
    <property type="entry name" value="PFKA_ATP"/>
    <property type="match status" value="1"/>
</dbReference>
<dbReference type="InterPro" id="IPR022953">
    <property type="entry name" value="ATP_PFK"/>
</dbReference>
<dbReference type="NCBIfam" id="NF002872">
    <property type="entry name" value="PRK03202.1"/>
    <property type="match status" value="1"/>
</dbReference>
<evidence type="ECO:0000256" key="11">
    <source>
        <dbReference type="ARBA" id="ARBA00022842"/>
    </source>
</evidence>
<comment type="caution">
    <text evidence="14">Lacks conserved residue(s) required for the propagation of feature annotation.</text>
</comment>
<dbReference type="HAMAP" id="MF_00339">
    <property type="entry name" value="Phosphofructokinase_I_B1"/>
    <property type="match status" value="1"/>
</dbReference>
<dbReference type="Gene3D" id="3.40.50.450">
    <property type="match status" value="1"/>
</dbReference>
<feature type="binding site" description="in other chain" evidence="14">
    <location>
        <begin position="150"/>
        <end position="152"/>
    </location>
    <ligand>
        <name>substrate</name>
        <note>ligand shared between dimeric partners</note>
    </ligand>
</feature>
<dbReference type="GO" id="GO:0016208">
    <property type="term" value="F:AMP binding"/>
    <property type="evidence" value="ECO:0007669"/>
    <property type="project" value="TreeGrafter"/>
</dbReference>
<evidence type="ECO:0000256" key="1">
    <source>
        <dbReference type="ARBA" id="ARBA00001946"/>
    </source>
</evidence>
<feature type="binding site" description="in other chain" evidence="14">
    <location>
        <begin position="210"/>
        <end position="212"/>
    </location>
    <ligand>
        <name>ADP</name>
        <dbReference type="ChEBI" id="CHEBI:456216"/>
        <note>allosteric activator; ligand shared between dimeric partners</note>
    </ligand>
</feature>
<accession>B4S7R6</accession>
<keyword evidence="9 14" id="KW-0418">Kinase</keyword>
<keyword evidence="8 14" id="KW-0547">Nucleotide-binding</keyword>
<evidence type="ECO:0000256" key="2">
    <source>
        <dbReference type="ARBA" id="ARBA00004496"/>
    </source>
</evidence>
<comment type="activity regulation">
    <text evidence="14">Allosterically activated by ADP and other diphosphonucleosides, and allosterically inhibited by phosphoenolpyruvate.</text>
</comment>
<sequence>MTISAMRDLSMTPATENGLRRKPILRKIGVFTSGGDAPGMNAAIRAVTRAAIANKLKVTGIRRGYQGMIEGDFIPLRSSDVSGIIQLGGTILRTARSKEFRTPEGREKAWQQLQNAGIDAVVVIGGDGSFTGALTMSQEYNISFVGIPGTIDNDIYGTDYTIGYETALNSVVCAVDKIRDTAVSHGRIFMVEVMGREAGLLALNSGIACGAEVILIPESKEQHDALKRFLDKGYKRKERSGIVIVAEGDEPGGALKLAENVRCEHPELDVRVSILGHIQRGGSPTANDRINATRMGVAAVDALLDDQKSIMIGIDNGRIVQVPFNKAVKLNHSFDRELLEIQKMLNI</sequence>
<evidence type="ECO:0000256" key="12">
    <source>
        <dbReference type="ARBA" id="ARBA00023152"/>
    </source>
</evidence>
<keyword evidence="17" id="KW-1185">Reference proteome</keyword>
<dbReference type="UniPathway" id="UPA00109">
    <property type="reaction ID" value="UER00182"/>
</dbReference>
<feature type="binding site" evidence="14">
    <location>
        <position position="127"/>
    </location>
    <ligand>
        <name>Mg(2+)</name>
        <dbReference type="ChEBI" id="CHEBI:18420"/>
        <note>catalytic</note>
    </ligand>
</feature>
<dbReference type="FunFam" id="3.40.50.460:FF:000002">
    <property type="entry name" value="ATP-dependent 6-phosphofructokinase"/>
    <property type="match status" value="1"/>
</dbReference>
<dbReference type="PROSITE" id="PS00433">
    <property type="entry name" value="PHOSPHOFRUCTOKINASE"/>
    <property type="match status" value="1"/>
</dbReference>
<keyword evidence="11 14" id="KW-0460">Magnesium</keyword>
<dbReference type="SUPFAM" id="SSF53784">
    <property type="entry name" value="Phosphofructokinase"/>
    <property type="match status" value="1"/>
</dbReference>
<keyword evidence="4 14" id="KW-0963">Cytoplasm</keyword>
<dbReference type="PIRSF" id="PIRSF000532">
    <property type="entry name" value="ATP_PFK_prok"/>
    <property type="match status" value="1"/>
</dbReference>
<comment type="pathway">
    <text evidence="3 14">Carbohydrate degradation; glycolysis; D-glyceraldehyde 3-phosphate and glycerone phosphate from D-glucose: step 3/4.</text>
</comment>
<dbReference type="EC" id="2.7.1.11" evidence="14"/>
<feature type="active site" description="Proton acceptor" evidence="14">
    <location>
        <position position="152"/>
    </location>
</feature>
<keyword evidence="12 14" id="KW-0324">Glycolysis</keyword>
<keyword evidence="10 14" id="KW-0067">ATP-binding</keyword>
<gene>
    <name evidence="14" type="primary">pfkA</name>
    <name evidence="16" type="ordered locus">Paes_1068</name>
</gene>
<reference evidence="16" key="1">
    <citation type="submission" date="2008-06" db="EMBL/GenBank/DDBJ databases">
        <title>Complete sequence of chromosome of Prosthecochloris aestuarii DSM 271.</title>
        <authorList>
            <consortium name="US DOE Joint Genome Institute"/>
            <person name="Lucas S."/>
            <person name="Copeland A."/>
            <person name="Lapidus A."/>
            <person name="Glavina del Rio T."/>
            <person name="Dalin E."/>
            <person name="Tice H."/>
            <person name="Bruce D."/>
            <person name="Goodwin L."/>
            <person name="Pitluck S."/>
            <person name="Schmutz J."/>
            <person name="Larimer F."/>
            <person name="Land M."/>
            <person name="Hauser L."/>
            <person name="Kyrpides N."/>
            <person name="Anderson I."/>
            <person name="Liu Z."/>
            <person name="Li T."/>
            <person name="Zhao F."/>
            <person name="Overmann J."/>
            <person name="Bryant D.A."/>
            <person name="Richardson P."/>
        </authorList>
    </citation>
    <scope>NUCLEOTIDE SEQUENCE [LARGE SCALE GENOMIC DNA]</scope>
    <source>
        <strain evidence="16">DSM 271</strain>
    </source>
</reference>
<keyword evidence="5 14" id="KW-0021">Allosteric enzyme</keyword>
<dbReference type="GO" id="GO:0030388">
    <property type="term" value="P:fructose 1,6-bisphosphate metabolic process"/>
    <property type="evidence" value="ECO:0007669"/>
    <property type="project" value="TreeGrafter"/>
</dbReference>
<dbReference type="GO" id="GO:0005945">
    <property type="term" value="C:6-phosphofructokinase complex"/>
    <property type="evidence" value="ECO:0007669"/>
    <property type="project" value="TreeGrafter"/>
</dbReference>
<dbReference type="InterPro" id="IPR035966">
    <property type="entry name" value="PKF_sf"/>
</dbReference>
<dbReference type="PANTHER" id="PTHR13697">
    <property type="entry name" value="PHOSPHOFRUCTOKINASE"/>
    <property type="match status" value="1"/>
</dbReference>
<feature type="binding site" evidence="14">
    <location>
        <position position="271"/>
    </location>
    <ligand>
        <name>substrate</name>
        <note>ligand shared between dimeric partners</note>
    </ligand>
</feature>
<evidence type="ECO:0000256" key="10">
    <source>
        <dbReference type="ARBA" id="ARBA00022840"/>
    </source>
</evidence>